<evidence type="ECO:0000256" key="3">
    <source>
        <dbReference type="ARBA" id="ARBA00022857"/>
    </source>
</evidence>
<feature type="binding site" evidence="6">
    <location>
        <position position="129"/>
    </location>
    <ligand>
        <name>NAD(+)</name>
        <dbReference type="ChEBI" id="CHEBI:57540"/>
    </ligand>
</feature>
<evidence type="ECO:0000256" key="2">
    <source>
        <dbReference type="ARBA" id="ARBA00022642"/>
    </source>
</evidence>
<dbReference type="HAMAP" id="MF_01265">
    <property type="entry name" value="NadX"/>
    <property type="match status" value="1"/>
</dbReference>
<dbReference type="SUPFAM" id="SSF55347">
    <property type="entry name" value="Glyceraldehyde-3-phosphate dehydrogenase-like, C-terminal domain"/>
    <property type="match status" value="1"/>
</dbReference>
<dbReference type="GO" id="GO:0033735">
    <property type="term" value="F:aspartate dehydrogenase [NAD(P)+] activity"/>
    <property type="evidence" value="ECO:0007669"/>
    <property type="project" value="UniProtKB-EC"/>
</dbReference>
<evidence type="ECO:0000313" key="10">
    <source>
        <dbReference type="Proteomes" id="UP000095517"/>
    </source>
</evidence>
<evidence type="ECO:0000256" key="5">
    <source>
        <dbReference type="ARBA" id="ARBA00023027"/>
    </source>
</evidence>
<dbReference type="InterPro" id="IPR002811">
    <property type="entry name" value="Asp_DH"/>
</dbReference>
<comment type="catalytic activity">
    <reaction evidence="6">
        <text>L-aspartate + NADP(+) + H2O = oxaloacetate + NH4(+) + NADPH + H(+)</text>
        <dbReference type="Rhea" id="RHEA:11784"/>
        <dbReference type="ChEBI" id="CHEBI:15377"/>
        <dbReference type="ChEBI" id="CHEBI:15378"/>
        <dbReference type="ChEBI" id="CHEBI:16452"/>
        <dbReference type="ChEBI" id="CHEBI:28938"/>
        <dbReference type="ChEBI" id="CHEBI:29991"/>
        <dbReference type="ChEBI" id="CHEBI:57783"/>
        <dbReference type="ChEBI" id="CHEBI:58349"/>
        <dbReference type="EC" id="1.4.1.21"/>
    </reaction>
</comment>
<proteinExistence type="inferred from homology"/>
<gene>
    <name evidence="6 9" type="primary">nadX</name>
    <name evidence="9" type="ORF">ERS852397_00871</name>
</gene>
<evidence type="ECO:0000313" key="9">
    <source>
        <dbReference type="EMBL" id="CUN81634.1"/>
    </source>
</evidence>
<evidence type="ECO:0000256" key="6">
    <source>
        <dbReference type="HAMAP-Rule" id="MF_01265"/>
    </source>
</evidence>
<comment type="function">
    <text evidence="6">Specifically catalyzes the NAD or NADP-dependent dehydrogenation of L-aspartate to iminoaspartate.</text>
</comment>
<accession>A0A173ZZH7</accession>
<dbReference type="InterPro" id="IPR036291">
    <property type="entry name" value="NAD(P)-bd_dom_sf"/>
</dbReference>
<evidence type="ECO:0000256" key="4">
    <source>
        <dbReference type="ARBA" id="ARBA00023002"/>
    </source>
</evidence>
<dbReference type="GO" id="GO:0050661">
    <property type="term" value="F:NADP binding"/>
    <property type="evidence" value="ECO:0007669"/>
    <property type="project" value="UniProtKB-UniRule"/>
</dbReference>
<dbReference type="AlphaFoldDB" id="A0A173ZZH7"/>
<organism evidence="9 10">
    <name type="scientific">Bacteroides finegoldii</name>
    <dbReference type="NCBI Taxonomy" id="338188"/>
    <lineage>
        <taxon>Bacteria</taxon>
        <taxon>Pseudomonadati</taxon>
        <taxon>Bacteroidota</taxon>
        <taxon>Bacteroidia</taxon>
        <taxon>Bacteroidales</taxon>
        <taxon>Bacteroidaceae</taxon>
        <taxon>Bacteroides</taxon>
    </lineage>
</organism>
<dbReference type="GO" id="GO:0051287">
    <property type="term" value="F:NAD binding"/>
    <property type="evidence" value="ECO:0007669"/>
    <property type="project" value="UniProtKB-UniRule"/>
</dbReference>
<evidence type="ECO:0000256" key="1">
    <source>
        <dbReference type="ARBA" id="ARBA00008331"/>
    </source>
</evidence>
<dbReference type="Gene3D" id="3.40.50.720">
    <property type="entry name" value="NAD(P)-binding Rossmann-like Domain"/>
    <property type="match status" value="1"/>
</dbReference>
<protein>
    <recommendedName>
        <fullName evidence="6">L-aspartate dehydrogenase</fullName>
        <ecNumber evidence="6">1.4.1.21</ecNumber>
    </recommendedName>
</protein>
<dbReference type="GO" id="GO:0009435">
    <property type="term" value="P:NAD+ biosynthetic process"/>
    <property type="evidence" value="ECO:0007669"/>
    <property type="project" value="UniProtKB-UniRule"/>
</dbReference>
<keyword evidence="2 6" id="KW-0662">Pyridine nucleotide biosynthesis</keyword>
<comment type="similarity">
    <text evidence="1 6">Belongs to the L-aspartate dehydrogenase family.</text>
</comment>
<dbReference type="InterPro" id="IPR020626">
    <property type="entry name" value="Asp_DH_prok"/>
</dbReference>
<dbReference type="SUPFAM" id="SSF51735">
    <property type="entry name" value="NAD(P)-binding Rossmann-fold domains"/>
    <property type="match status" value="1"/>
</dbReference>
<name>A0A173ZZH7_9BACE</name>
<keyword evidence="4 6" id="KW-0560">Oxidoreductase</keyword>
<comment type="pathway">
    <text evidence="6">Cofactor biosynthesis; NAD(+) biosynthesis; iminoaspartate from L-aspartate (dehydrogenase route): step 1/1.</text>
</comment>
<dbReference type="UniPathway" id="UPA00253">
    <property type="reaction ID" value="UER00456"/>
</dbReference>
<feature type="domain" description="Aspartate dehydrogenase" evidence="7">
    <location>
        <begin position="170"/>
        <end position="242"/>
    </location>
</feature>
<dbReference type="Gene3D" id="3.30.360.10">
    <property type="entry name" value="Dihydrodipicolinate Reductase, domain 2"/>
    <property type="match status" value="1"/>
</dbReference>
<dbReference type="Proteomes" id="UP000095517">
    <property type="component" value="Unassembled WGS sequence"/>
</dbReference>
<dbReference type="EMBL" id="CYZH01000004">
    <property type="protein sequence ID" value="CUN81634.1"/>
    <property type="molecule type" value="Genomic_DNA"/>
</dbReference>
<dbReference type="EC" id="1.4.1.21" evidence="6"/>
<comment type="miscellaneous">
    <text evidence="6">The iminoaspartate product is unstable in aqueous solution and can decompose to oxaloacetate and ammonia.</text>
</comment>
<comment type="caution">
    <text evidence="6">Lacks conserved residue(s) required for the propagation of feature annotation.</text>
</comment>
<keyword evidence="3 6" id="KW-0521">NADP</keyword>
<feature type="domain" description="Aspartate/homoserine dehydrogenase NAD-binding" evidence="8">
    <location>
        <begin position="8"/>
        <end position="125"/>
    </location>
</feature>
<sequence length="262" mass="27706">MKKLVIVGCGRLAEIVADAVVKGLLPDYDLVGVYSRTASKAAHIVNKMQQHGKPCIACATLEELLALKPDYLVESASPAAMRELALPALKNGTSVITLSIGALADETFYREVAETARANGTRVYIASGATGGFDVLRTASLMGNTTARFFNEKGPNGLKGTPVYDDSLQTEQRTVFSGSAAQAIRLFPTKVNVTVAASRASVGPENMQVSIQSTPGFVGDTQRVEIKNDQVHAVVDIYSATSDIAGWSVVSTLINIASPIVF</sequence>
<dbReference type="RefSeq" id="WP_055278545.1">
    <property type="nucleotide sequence ID" value="NZ_CABIXA010000004.1"/>
</dbReference>
<evidence type="ECO:0000259" key="8">
    <source>
        <dbReference type="Pfam" id="PF03447"/>
    </source>
</evidence>
<reference evidence="9 10" key="1">
    <citation type="submission" date="2015-09" db="EMBL/GenBank/DDBJ databases">
        <authorList>
            <consortium name="Pathogen Informatics"/>
        </authorList>
    </citation>
    <scope>NUCLEOTIDE SEQUENCE [LARGE SCALE GENOMIC DNA]</scope>
    <source>
        <strain evidence="9 10">2789STDY5608840</strain>
    </source>
</reference>
<evidence type="ECO:0000259" key="7">
    <source>
        <dbReference type="Pfam" id="PF01958"/>
    </source>
</evidence>
<feature type="binding site" evidence="6">
    <location>
        <position position="192"/>
    </location>
    <ligand>
        <name>NAD(+)</name>
        <dbReference type="ChEBI" id="CHEBI:57540"/>
    </ligand>
</feature>
<dbReference type="InterPro" id="IPR005106">
    <property type="entry name" value="Asp/hSer_DH_NAD-bd"/>
</dbReference>
<dbReference type="Pfam" id="PF01958">
    <property type="entry name" value="Asp_DH_C"/>
    <property type="match status" value="1"/>
</dbReference>
<comment type="catalytic activity">
    <reaction evidence="6">
        <text>L-aspartate + NAD(+) + H2O = oxaloacetate + NH4(+) + NADH + H(+)</text>
        <dbReference type="Rhea" id="RHEA:11788"/>
        <dbReference type="ChEBI" id="CHEBI:15377"/>
        <dbReference type="ChEBI" id="CHEBI:15378"/>
        <dbReference type="ChEBI" id="CHEBI:16452"/>
        <dbReference type="ChEBI" id="CHEBI:28938"/>
        <dbReference type="ChEBI" id="CHEBI:29991"/>
        <dbReference type="ChEBI" id="CHEBI:57540"/>
        <dbReference type="ChEBI" id="CHEBI:57945"/>
        <dbReference type="EC" id="1.4.1.21"/>
    </reaction>
</comment>
<dbReference type="PANTHER" id="PTHR31873:SF6">
    <property type="entry name" value="ASPARTATE DEHYDROGENASE DOMAIN-CONTAINING PROTEIN"/>
    <property type="match status" value="1"/>
</dbReference>
<keyword evidence="5 6" id="KW-0520">NAD</keyword>
<dbReference type="STRING" id="338188.ERS852397_00871"/>
<dbReference type="GO" id="GO:0016639">
    <property type="term" value="F:oxidoreductase activity, acting on the CH-NH2 group of donors, NAD or NADP as acceptor"/>
    <property type="evidence" value="ECO:0007669"/>
    <property type="project" value="UniProtKB-UniRule"/>
</dbReference>
<dbReference type="Pfam" id="PF03447">
    <property type="entry name" value="NAD_binding_3"/>
    <property type="match status" value="1"/>
</dbReference>
<dbReference type="PANTHER" id="PTHR31873">
    <property type="entry name" value="L-ASPARTATE DEHYDROGENASE-RELATED"/>
    <property type="match status" value="1"/>
</dbReference>